<evidence type="ECO:0000256" key="7">
    <source>
        <dbReference type="PROSITE-ProRule" id="PRU01373"/>
    </source>
</evidence>
<dbReference type="GO" id="GO:0004180">
    <property type="term" value="F:carboxypeptidase activity"/>
    <property type="evidence" value="ECO:0007669"/>
    <property type="project" value="UniProtKB-ARBA"/>
</dbReference>
<dbReference type="GO" id="GO:0009252">
    <property type="term" value="P:peptidoglycan biosynthetic process"/>
    <property type="evidence" value="ECO:0007669"/>
    <property type="project" value="UniProtKB-KW"/>
</dbReference>
<dbReference type="Gene3D" id="1.10.101.10">
    <property type="entry name" value="PGBD-like superfamily/PGBD"/>
    <property type="match status" value="1"/>
</dbReference>
<dbReference type="Pfam" id="PF20142">
    <property type="entry name" value="Scaffold"/>
    <property type="match status" value="1"/>
</dbReference>
<comment type="similarity">
    <text evidence="2">Belongs to the YkuD family.</text>
</comment>
<dbReference type="GO" id="GO:0071555">
    <property type="term" value="P:cell wall organization"/>
    <property type="evidence" value="ECO:0007669"/>
    <property type="project" value="UniProtKB-UniRule"/>
</dbReference>
<dbReference type="EMBL" id="JAAONZ010000010">
    <property type="protein sequence ID" value="NHO66597.1"/>
    <property type="molecule type" value="Genomic_DNA"/>
</dbReference>
<evidence type="ECO:0000256" key="3">
    <source>
        <dbReference type="ARBA" id="ARBA00022679"/>
    </source>
</evidence>
<dbReference type="InterPro" id="IPR036365">
    <property type="entry name" value="PGBD-like_sf"/>
</dbReference>
<name>A0A9E5JTK7_9GAMM</name>
<dbReference type="PANTHER" id="PTHR41533">
    <property type="entry name" value="L,D-TRANSPEPTIDASE HI_1667-RELATED"/>
    <property type="match status" value="1"/>
</dbReference>
<evidence type="ECO:0000256" key="6">
    <source>
        <dbReference type="ARBA" id="ARBA00023316"/>
    </source>
</evidence>
<dbReference type="GO" id="GO:0008360">
    <property type="term" value="P:regulation of cell shape"/>
    <property type="evidence" value="ECO:0007669"/>
    <property type="project" value="UniProtKB-UniRule"/>
</dbReference>
<dbReference type="SUPFAM" id="SSF141523">
    <property type="entry name" value="L,D-transpeptidase catalytic domain-like"/>
    <property type="match status" value="1"/>
</dbReference>
<dbReference type="Pfam" id="PF01471">
    <property type="entry name" value="PG_binding_1"/>
    <property type="match status" value="1"/>
</dbReference>
<dbReference type="InterPro" id="IPR005490">
    <property type="entry name" value="LD_TPept_cat_dom"/>
</dbReference>
<evidence type="ECO:0000256" key="1">
    <source>
        <dbReference type="ARBA" id="ARBA00004752"/>
    </source>
</evidence>
<keyword evidence="4 7" id="KW-0133">Cell shape</keyword>
<dbReference type="GO" id="GO:0016740">
    <property type="term" value="F:transferase activity"/>
    <property type="evidence" value="ECO:0007669"/>
    <property type="project" value="UniProtKB-KW"/>
</dbReference>
<comment type="caution">
    <text evidence="9">The sequence shown here is derived from an EMBL/GenBank/DDBJ whole genome shotgun (WGS) entry which is preliminary data.</text>
</comment>
<dbReference type="Gene3D" id="2.40.440.10">
    <property type="entry name" value="L,D-transpeptidase catalytic domain-like"/>
    <property type="match status" value="1"/>
</dbReference>
<dbReference type="InterPro" id="IPR002477">
    <property type="entry name" value="Peptidoglycan-bd-like"/>
</dbReference>
<evidence type="ECO:0000313" key="10">
    <source>
        <dbReference type="Proteomes" id="UP000787472"/>
    </source>
</evidence>
<dbReference type="SUPFAM" id="SSF47090">
    <property type="entry name" value="PGBD-like"/>
    <property type="match status" value="1"/>
</dbReference>
<gene>
    <name evidence="9" type="ORF">G8770_13690</name>
</gene>
<dbReference type="AlphaFoldDB" id="A0A9E5JTK7"/>
<evidence type="ECO:0000259" key="8">
    <source>
        <dbReference type="PROSITE" id="PS52029"/>
    </source>
</evidence>
<dbReference type="InterPro" id="IPR036366">
    <property type="entry name" value="PGBDSf"/>
</dbReference>
<dbReference type="Pfam" id="PF03734">
    <property type="entry name" value="YkuD"/>
    <property type="match status" value="1"/>
</dbReference>
<reference evidence="9" key="1">
    <citation type="submission" date="2020-03" db="EMBL/GenBank/DDBJ databases">
        <authorList>
            <person name="Guo F."/>
        </authorList>
    </citation>
    <scope>NUCLEOTIDE SEQUENCE</scope>
    <source>
        <strain evidence="9">JCM 30134</strain>
    </source>
</reference>
<organism evidence="9 10">
    <name type="scientific">Pseudomaricurvus hydrocarbonicus</name>
    <dbReference type="NCBI Taxonomy" id="1470433"/>
    <lineage>
        <taxon>Bacteria</taxon>
        <taxon>Pseudomonadati</taxon>
        <taxon>Pseudomonadota</taxon>
        <taxon>Gammaproteobacteria</taxon>
        <taxon>Cellvibrionales</taxon>
        <taxon>Cellvibrionaceae</taxon>
        <taxon>Pseudomaricurvus</taxon>
    </lineage>
</organism>
<protein>
    <submittedName>
        <fullName evidence="9">L,D-transpeptidase family protein</fullName>
    </submittedName>
</protein>
<dbReference type="InterPro" id="IPR045380">
    <property type="entry name" value="LD_TPept_scaffold_dom"/>
</dbReference>
<feature type="domain" description="L,D-TPase catalytic" evidence="8">
    <location>
        <begin position="381"/>
        <end position="571"/>
    </location>
</feature>
<keyword evidence="10" id="KW-1185">Reference proteome</keyword>
<evidence type="ECO:0000256" key="4">
    <source>
        <dbReference type="ARBA" id="ARBA00022960"/>
    </source>
</evidence>
<dbReference type="InterPro" id="IPR052905">
    <property type="entry name" value="LD-transpeptidase_YkuD-like"/>
</dbReference>
<keyword evidence="3" id="KW-0808">Transferase</keyword>
<dbReference type="Proteomes" id="UP000787472">
    <property type="component" value="Unassembled WGS sequence"/>
</dbReference>
<dbReference type="PANTHER" id="PTHR41533:SF2">
    <property type="entry name" value="BLR7131 PROTEIN"/>
    <property type="match status" value="1"/>
</dbReference>
<comment type="pathway">
    <text evidence="1 7">Cell wall biogenesis; peptidoglycan biosynthesis.</text>
</comment>
<dbReference type="InterPro" id="IPR038063">
    <property type="entry name" value="Transpep_catalytic_dom"/>
</dbReference>
<dbReference type="RefSeq" id="WP_167187730.1">
    <property type="nucleotide sequence ID" value="NZ_JAAONZ010000010.1"/>
</dbReference>
<proteinExistence type="inferred from homology"/>
<feature type="active site" description="Nucleophile" evidence="7">
    <location>
        <position position="534"/>
    </location>
</feature>
<dbReference type="PROSITE" id="PS52029">
    <property type="entry name" value="LD_TPASE"/>
    <property type="match status" value="1"/>
</dbReference>
<feature type="active site" description="Proton donor/acceptor" evidence="7">
    <location>
        <position position="515"/>
    </location>
</feature>
<evidence type="ECO:0000313" key="9">
    <source>
        <dbReference type="EMBL" id="NHO66597.1"/>
    </source>
</evidence>
<keyword evidence="5 7" id="KW-0573">Peptidoglycan synthesis</keyword>
<evidence type="ECO:0000256" key="2">
    <source>
        <dbReference type="ARBA" id="ARBA00005992"/>
    </source>
</evidence>
<keyword evidence="6 7" id="KW-0961">Cell wall biogenesis/degradation</keyword>
<dbReference type="CDD" id="cd16913">
    <property type="entry name" value="YkuD_like"/>
    <property type="match status" value="1"/>
</dbReference>
<sequence>MYPPAGSATHRPQGPPPRRTTLRVRLLRALETLVVASSVLLMSGYSASLSTDAQPSLTRVAIALPLNLASPSPAPSDKARDHLRRWFANPDDEALFDLPLNHQQTLRKIYARTGYRLLWQENGRISAAGKELLQQLAETSADLIYDYPYHLDTLQQRLRLIAPNAKHTAALDVLMTDAFVAYAEDLFTGRLLPSHMEQRLPATRKVAFVTQDILGSDALVQANILKLFEQDHSPQGLLYILEGMVPAHPEYGRLRQALDHYQQLAQSGAWQPMPEGPVLEKGMRGEEIGLLRQRLQFFGDATTPASPSPPLSVDAEDNGQEFDDALEASLKRFQARHGHTADGRAGPVTRRLLNTPPEYRIRQIALNMKRWREIPWQLGSRYLWVNLTDYRLQLVTDGQTEMDMRVIIGTRERPSPELQKTISTVVLNPSWSVPRLIAVKDIIPKTRQNPNYLNQQGIYVYKDWTSTTPIPADSIDWDNLNERNFRYRLLQQPGTQNALGRVKFVIPNTDAIYLHDTNAPRLFQKNMRSLSSGCVRVAQPLELAKRLLSDTPWDNKRIQRTLRSGKTVYVTLPKRLPVYFFYTTAWADTNHRVQFRDDIYKKDRLLNLTDNVARSAAQPRPDFPTAL</sequence>
<accession>A0A9E5JTK7</accession>
<evidence type="ECO:0000256" key="5">
    <source>
        <dbReference type="ARBA" id="ARBA00022984"/>
    </source>
</evidence>